<comment type="caution">
    <text evidence="8">The sequence shown here is derived from an EMBL/GenBank/DDBJ whole genome shotgun (WGS) entry which is preliminary data.</text>
</comment>
<evidence type="ECO:0000256" key="5">
    <source>
        <dbReference type="ARBA" id="ARBA00023136"/>
    </source>
</evidence>
<feature type="transmembrane region" description="Helical" evidence="6">
    <location>
        <begin position="222"/>
        <end position="241"/>
    </location>
</feature>
<dbReference type="Pfam" id="PF07690">
    <property type="entry name" value="MFS_1"/>
    <property type="match status" value="1"/>
</dbReference>
<feature type="transmembrane region" description="Helical" evidence="6">
    <location>
        <begin position="356"/>
        <end position="378"/>
    </location>
</feature>
<evidence type="ECO:0000256" key="4">
    <source>
        <dbReference type="ARBA" id="ARBA00022989"/>
    </source>
</evidence>
<keyword evidence="5 6" id="KW-0472">Membrane</keyword>
<name>A0ABW8N7B5_9MICC</name>
<dbReference type="SUPFAM" id="SSF103473">
    <property type="entry name" value="MFS general substrate transporter"/>
    <property type="match status" value="1"/>
</dbReference>
<dbReference type="InterPro" id="IPR050189">
    <property type="entry name" value="MFS_Efflux_Transporters"/>
</dbReference>
<keyword evidence="3 6" id="KW-0812">Transmembrane</keyword>
<feature type="transmembrane region" description="Helical" evidence="6">
    <location>
        <begin position="62"/>
        <end position="84"/>
    </location>
</feature>
<protein>
    <submittedName>
        <fullName evidence="8">DHA1 family inner membrane transport protein</fullName>
    </submittedName>
</protein>
<feature type="transmembrane region" description="Helical" evidence="6">
    <location>
        <begin position="261"/>
        <end position="285"/>
    </location>
</feature>
<feature type="transmembrane region" description="Helical" evidence="6">
    <location>
        <begin position="91"/>
        <end position="111"/>
    </location>
</feature>
<feature type="transmembrane region" description="Helical" evidence="6">
    <location>
        <begin position="150"/>
        <end position="168"/>
    </location>
</feature>
<dbReference type="PROSITE" id="PS50850">
    <property type="entry name" value="MFS"/>
    <property type="match status" value="1"/>
</dbReference>
<feature type="transmembrane region" description="Helical" evidence="6">
    <location>
        <begin position="180"/>
        <end position="201"/>
    </location>
</feature>
<accession>A0ABW8N7B5</accession>
<dbReference type="RefSeq" id="WP_404594556.1">
    <property type="nucleotide sequence ID" value="NZ_JBIYEW010000003.1"/>
</dbReference>
<reference evidence="8 9" key="1">
    <citation type="submission" date="2024-10" db="EMBL/GenBank/DDBJ databases">
        <title>Novel secondary metabolite-producing bacteria for plant disease control.</title>
        <authorList>
            <person name="Chevrette M."/>
        </authorList>
    </citation>
    <scope>NUCLEOTIDE SEQUENCE [LARGE SCALE GENOMIC DNA]</scope>
    <source>
        <strain evidence="8 9">J30 TE3557</strain>
    </source>
</reference>
<feature type="transmembrane region" description="Helical" evidence="6">
    <location>
        <begin position="384"/>
        <end position="404"/>
    </location>
</feature>
<comment type="subcellular location">
    <subcellularLocation>
        <location evidence="1">Cell membrane</location>
        <topology evidence="1">Multi-pass membrane protein</topology>
    </subcellularLocation>
</comment>
<dbReference type="EMBL" id="JBIYEW010000003">
    <property type="protein sequence ID" value="MFK4639490.1"/>
    <property type="molecule type" value="Genomic_DNA"/>
</dbReference>
<feature type="transmembrane region" description="Helical" evidence="6">
    <location>
        <begin position="21"/>
        <end position="42"/>
    </location>
</feature>
<evidence type="ECO:0000313" key="9">
    <source>
        <dbReference type="Proteomes" id="UP001620520"/>
    </source>
</evidence>
<evidence type="ECO:0000256" key="3">
    <source>
        <dbReference type="ARBA" id="ARBA00022692"/>
    </source>
</evidence>
<sequence>MTSSVKLDRSGQQSVGASTESFPLYGLLALSAAIFISMATEFLPGGLIPQIAADFDRSAGEVGNLVTVFALTVILTAAPVAVLTRRVQRKALILFAFALIGVGNIATVLAPSFEFLLAARVLGALAHGAFWSVCAAYPAHLVRPTQLGKATALTAAGGSVAGVVGIPLGNALGQAFGWRVSFGVLAALVMITGLIMAWKLPSVAIRADRPSSEAVPAVRGNATLPAILIVCLLITLVVAAQNSFGTFNVVWLLDVVHVVPLAVPVMLFVGGVAGAVGVALTGILYNKFPIRLFLGSLAVLVALLGSLPLVVGSEPAVWLLSSLLGAVFGGVPVMLQTRMMIVASPRMRNVAAALQTTAFNVGIGGGAFMGGVVIDRLALDVLPFWAAVCMFVALLAAGTWEIFIRRRPENASSQEKVEDHGSHG</sequence>
<keyword evidence="9" id="KW-1185">Reference proteome</keyword>
<dbReference type="Proteomes" id="UP001620520">
    <property type="component" value="Unassembled WGS sequence"/>
</dbReference>
<feature type="transmembrane region" description="Helical" evidence="6">
    <location>
        <begin position="317"/>
        <end position="335"/>
    </location>
</feature>
<dbReference type="PANTHER" id="PTHR43124">
    <property type="entry name" value="PURINE EFFLUX PUMP PBUE"/>
    <property type="match status" value="1"/>
</dbReference>
<evidence type="ECO:0000256" key="1">
    <source>
        <dbReference type="ARBA" id="ARBA00004651"/>
    </source>
</evidence>
<evidence type="ECO:0000256" key="2">
    <source>
        <dbReference type="ARBA" id="ARBA00022475"/>
    </source>
</evidence>
<gene>
    <name evidence="8" type="ORF">ABIA52_002379</name>
</gene>
<dbReference type="PANTHER" id="PTHR43124:SF4">
    <property type="entry name" value="SUGAR EFFLUX TRANSPORTER"/>
    <property type="match status" value="1"/>
</dbReference>
<organism evidence="8 9">
    <name type="scientific">Paenarthrobacter histidinolovorans</name>
    <dbReference type="NCBI Taxonomy" id="43664"/>
    <lineage>
        <taxon>Bacteria</taxon>
        <taxon>Bacillati</taxon>
        <taxon>Actinomycetota</taxon>
        <taxon>Actinomycetes</taxon>
        <taxon>Micrococcales</taxon>
        <taxon>Micrococcaceae</taxon>
        <taxon>Paenarthrobacter</taxon>
    </lineage>
</organism>
<proteinExistence type="predicted"/>
<dbReference type="InterPro" id="IPR011701">
    <property type="entry name" value="MFS"/>
</dbReference>
<evidence type="ECO:0000259" key="7">
    <source>
        <dbReference type="PROSITE" id="PS50850"/>
    </source>
</evidence>
<feature type="transmembrane region" description="Helical" evidence="6">
    <location>
        <begin position="292"/>
        <end position="311"/>
    </location>
</feature>
<evidence type="ECO:0000256" key="6">
    <source>
        <dbReference type="SAM" id="Phobius"/>
    </source>
</evidence>
<keyword evidence="4 6" id="KW-1133">Transmembrane helix</keyword>
<dbReference type="CDD" id="cd17324">
    <property type="entry name" value="MFS_NepI_like"/>
    <property type="match status" value="1"/>
</dbReference>
<dbReference type="InterPro" id="IPR020846">
    <property type="entry name" value="MFS_dom"/>
</dbReference>
<feature type="domain" description="Major facilitator superfamily (MFS) profile" evidence="7">
    <location>
        <begin position="26"/>
        <end position="410"/>
    </location>
</feature>
<feature type="transmembrane region" description="Helical" evidence="6">
    <location>
        <begin position="117"/>
        <end position="138"/>
    </location>
</feature>
<dbReference type="Gene3D" id="1.20.1250.20">
    <property type="entry name" value="MFS general substrate transporter like domains"/>
    <property type="match status" value="1"/>
</dbReference>
<keyword evidence="2" id="KW-1003">Cell membrane</keyword>
<dbReference type="InterPro" id="IPR036259">
    <property type="entry name" value="MFS_trans_sf"/>
</dbReference>
<evidence type="ECO:0000313" key="8">
    <source>
        <dbReference type="EMBL" id="MFK4639490.1"/>
    </source>
</evidence>